<keyword evidence="6" id="KW-1185">Reference proteome</keyword>
<protein>
    <submittedName>
        <fullName evidence="5">Putative glucose-6-phosphate isomerase</fullName>
        <ecNumber evidence="5">5.3.1.9</ecNumber>
    </submittedName>
</protein>
<dbReference type="SUPFAM" id="SSF53697">
    <property type="entry name" value="SIS domain"/>
    <property type="match status" value="1"/>
</dbReference>
<keyword evidence="2" id="KW-0324">Glycolysis</keyword>
<evidence type="ECO:0000256" key="4">
    <source>
        <dbReference type="SAM" id="SignalP"/>
    </source>
</evidence>
<dbReference type="GO" id="GO:0004347">
    <property type="term" value="F:glucose-6-phosphate isomerase activity"/>
    <property type="evidence" value="ECO:0007669"/>
    <property type="project" value="UniProtKB-EC"/>
</dbReference>
<evidence type="ECO:0000256" key="2">
    <source>
        <dbReference type="ARBA" id="ARBA00023152"/>
    </source>
</evidence>
<dbReference type="STRING" id="74649.A0A2P6QFI1"/>
<reference evidence="5 6" key="1">
    <citation type="journal article" date="2018" name="Nat. Genet.">
        <title>The Rosa genome provides new insights in the design of modern roses.</title>
        <authorList>
            <person name="Bendahmane M."/>
        </authorList>
    </citation>
    <scope>NUCLEOTIDE SEQUENCE [LARGE SCALE GENOMIC DNA]</scope>
    <source>
        <strain evidence="6">cv. Old Blush</strain>
    </source>
</reference>
<evidence type="ECO:0000256" key="1">
    <source>
        <dbReference type="ARBA" id="ARBA00022432"/>
    </source>
</evidence>
<keyword evidence="1" id="KW-0312">Gluconeogenesis</keyword>
<dbReference type="InterPro" id="IPR046348">
    <property type="entry name" value="SIS_dom_sf"/>
</dbReference>
<dbReference type="Pfam" id="PF00342">
    <property type="entry name" value="PGI"/>
    <property type="match status" value="1"/>
</dbReference>
<dbReference type="AlphaFoldDB" id="A0A2P6QFI1"/>
<accession>A0A2P6QFI1</accession>
<gene>
    <name evidence="5" type="ORF">RchiOBHm_Chr5g0052031</name>
</gene>
<keyword evidence="4" id="KW-0732">Signal</keyword>
<dbReference type="GO" id="GO:0006094">
    <property type="term" value="P:gluconeogenesis"/>
    <property type="evidence" value="ECO:0007669"/>
    <property type="project" value="UniProtKB-KW"/>
</dbReference>
<keyword evidence="3 5" id="KW-0413">Isomerase</keyword>
<feature type="signal peptide" evidence="4">
    <location>
        <begin position="1"/>
        <end position="21"/>
    </location>
</feature>
<organism evidence="5 6">
    <name type="scientific">Rosa chinensis</name>
    <name type="common">China rose</name>
    <dbReference type="NCBI Taxonomy" id="74649"/>
    <lineage>
        <taxon>Eukaryota</taxon>
        <taxon>Viridiplantae</taxon>
        <taxon>Streptophyta</taxon>
        <taxon>Embryophyta</taxon>
        <taxon>Tracheophyta</taxon>
        <taxon>Spermatophyta</taxon>
        <taxon>Magnoliopsida</taxon>
        <taxon>eudicotyledons</taxon>
        <taxon>Gunneridae</taxon>
        <taxon>Pentapetalae</taxon>
        <taxon>rosids</taxon>
        <taxon>fabids</taxon>
        <taxon>Rosales</taxon>
        <taxon>Rosaceae</taxon>
        <taxon>Rosoideae</taxon>
        <taxon>Rosoideae incertae sedis</taxon>
        <taxon>Rosa</taxon>
    </lineage>
</organism>
<name>A0A2P6QFI1_ROSCH</name>
<proteinExistence type="predicted"/>
<evidence type="ECO:0000256" key="3">
    <source>
        <dbReference type="ARBA" id="ARBA00023235"/>
    </source>
</evidence>
<dbReference type="GO" id="GO:0005829">
    <property type="term" value="C:cytosol"/>
    <property type="evidence" value="ECO:0007669"/>
    <property type="project" value="TreeGrafter"/>
</dbReference>
<dbReference type="EC" id="5.3.1.9" evidence="5"/>
<evidence type="ECO:0000313" key="5">
    <source>
        <dbReference type="EMBL" id="PRQ32946.1"/>
    </source>
</evidence>
<evidence type="ECO:0000313" key="6">
    <source>
        <dbReference type="Proteomes" id="UP000238479"/>
    </source>
</evidence>
<dbReference type="InterPro" id="IPR001672">
    <property type="entry name" value="G6P_Isomerase"/>
</dbReference>
<dbReference type="GO" id="GO:0006096">
    <property type="term" value="P:glycolytic process"/>
    <property type="evidence" value="ECO:0007669"/>
    <property type="project" value="UniProtKB-KW"/>
</dbReference>
<dbReference type="Gramene" id="PRQ32946">
    <property type="protein sequence ID" value="PRQ32946"/>
    <property type="gene ID" value="RchiOBHm_Chr5g0052031"/>
</dbReference>
<dbReference type="PANTHER" id="PTHR11469:SF1">
    <property type="entry name" value="GLUCOSE-6-PHOSPHATE ISOMERASE"/>
    <property type="match status" value="1"/>
</dbReference>
<comment type="caution">
    <text evidence="5">The sequence shown here is derived from an EMBL/GenBank/DDBJ whole genome shotgun (WGS) entry which is preliminary data.</text>
</comment>
<feature type="chain" id="PRO_5015148179" evidence="4">
    <location>
        <begin position="22"/>
        <end position="86"/>
    </location>
</feature>
<dbReference type="Gene3D" id="3.40.50.10490">
    <property type="entry name" value="Glucose-6-phosphate isomerase like protein, domain 1"/>
    <property type="match status" value="1"/>
</dbReference>
<dbReference type="PROSITE" id="PS51463">
    <property type="entry name" value="P_GLUCOSE_ISOMERASE_3"/>
    <property type="match status" value="1"/>
</dbReference>
<dbReference type="GO" id="GO:0048029">
    <property type="term" value="F:monosaccharide binding"/>
    <property type="evidence" value="ECO:0007669"/>
    <property type="project" value="TreeGrafter"/>
</dbReference>
<sequence length="86" mass="9977">MRVKNNPAALLALCWYWATDGLGSKDMVVLPYMDSLLLFSRYLQQLVMEPIGKEFDLDSNRDLQCTETKGARISMSEFSIYFIRFI</sequence>
<dbReference type="PANTHER" id="PTHR11469">
    <property type="entry name" value="GLUCOSE-6-PHOSPHATE ISOMERASE"/>
    <property type="match status" value="1"/>
</dbReference>
<dbReference type="Proteomes" id="UP000238479">
    <property type="component" value="Chromosome 5"/>
</dbReference>
<dbReference type="GO" id="GO:0097367">
    <property type="term" value="F:carbohydrate derivative binding"/>
    <property type="evidence" value="ECO:0007669"/>
    <property type="project" value="InterPro"/>
</dbReference>
<dbReference type="GO" id="GO:0051156">
    <property type="term" value="P:glucose 6-phosphate metabolic process"/>
    <property type="evidence" value="ECO:0007669"/>
    <property type="project" value="TreeGrafter"/>
</dbReference>
<dbReference type="EMBL" id="PDCK01000043">
    <property type="protein sequence ID" value="PRQ32946.1"/>
    <property type="molecule type" value="Genomic_DNA"/>
</dbReference>